<dbReference type="SUPFAM" id="SSF51197">
    <property type="entry name" value="Clavaminate synthase-like"/>
    <property type="match status" value="1"/>
</dbReference>
<comment type="similarity">
    <text evidence="1">Belongs to the iron/ascorbate-dependent oxidoreductase family.</text>
</comment>
<dbReference type="InterPro" id="IPR027443">
    <property type="entry name" value="IPNS-like_sf"/>
</dbReference>
<name>A0A9N9AP35_9GLOM</name>
<keyword evidence="1" id="KW-0560">Oxidoreductase</keyword>
<dbReference type="AlphaFoldDB" id="A0A9N9AP35"/>
<proteinExistence type="inferred from homology"/>
<dbReference type="PANTHER" id="PTHR47990">
    <property type="entry name" value="2-OXOGLUTARATE (2OG) AND FE(II)-DEPENDENT OXYGENASE SUPERFAMILY PROTEIN-RELATED"/>
    <property type="match status" value="1"/>
</dbReference>
<dbReference type="GO" id="GO:0046872">
    <property type="term" value="F:metal ion binding"/>
    <property type="evidence" value="ECO:0007669"/>
    <property type="project" value="UniProtKB-KW"/>
</dbReference>
<keyword evidence="1" id="KW-0408">Iron</keyword>
<dbReference type="InterPro" id="IPR005123">
    <property type="entry name" value="Oxoglu/Fe-dep_dioxygenase_dom"/>
</dbReference>
<reference evidence="3" key="1">
    <citation type="submission" date="2021-06" db="EMBL/GenBank/DDBJ databases">
        <authorList>
            <person name="Kallberg Y."/>
            <person name="Tangrot J."/>
            <person name="Rosling A."/>
        </authorList>
    </citation>
    <scope>NUCLEOTIDE SEQUENCE</scope>
    <source>
        <strain evidence="3">FL130A</strain>
    </source>
</reference>
<dbReference type="Proteomes" id="UP000789508">
    <property type="component" value="Unassembled WGS sequence"/>
</dbReference>
<dbReference type="Pfam" id="PF14226">
    <property type="entry name" value="DIOX_N"/>
    <property type="match status" value="1"/>
</dbReference>
<dbReference type="OrthoDB" id="288590at2759"/>
<keyword evidence="4" id="KW-1185">Reference proteome</keyword>
<evidence type="ECO:0000313" key="4">
    <source>
        <dbReference type="Proteomes" id="UP000789508"/>
    </source>
</evidence>
<comment type="caution">
    <text evidence="3">The sequence shown here is derived from an EMBL/GenBank/DDBJ whole genome shotgun (WGS) entry which is preliminary data.</text>
</comment>
<evidence type="ECO:0000259" key="2">
    <source>
        <dbReference type="PROSITE" id="PS51471"/>
    </source>
</evidence>
<gene>
    <name evidence="3" type="ORF">ALEPTO_LOCUS5164</name>
</gene>
<organism evidence="3 4">
    <name type="scientific">Ambispora leptoticha</name>
    <dbReference type="NCBI Taxonomy" id="144679"/>
    <lineage>
        <taxon>Eukaryota</taxon>
        <taxon>Fungi</taxon>
        <taxon>Fungi incertae sedis</taxon>
        <taxon>Mucoromycota</taxon>
        <taxon>Glomeromycotina</taxon>
        <taxon>Glomeromycetes</taxon>
        <taxon>Archaeosporales</taxon>
        <taxon>Ambisporaceae</taxon>
        <taxon>Ambispora</taxon>
    </lineage>
</organism>
<feature type="domain" description="Fe2OG dioxygenase" evidence="2">
    <location>
        <begin position="176"/>
        <end position="281"/>
    </location>
</feature>
<dbReference type="GO" id="GO:0016491">
    <property type="term" value="F:oxidoreductase activity"/>
    <property type="evidence" value="ECO:0007669"/>
    <property type="project" value="UniProtKB-KW"/>
</dbReference>
<keyword evidence="1" id="KW-0479">Metal-binding</keyword>
<dbReference type="InterPro" id="IPR044861">
    <property type="entry name" value="IPNS-like_FE2OG_OXY"/>
</dbReference>
<evidence type="ECO:0000256" key="1">
    <source>
        <dbReference type="RuleBase" id="RU003682"/>
    </source>
</evidence>
<dbReference type="PROSITE" id="PS51471">
    <property type="entry name" value="FE2OG_OXY"/>
    <property type="match status" value="1"/>
</dbReference>
<protein>
    <submittedName>
        <fullName evidence="3">1849_t:CDS:1</fullName>
    </submittedName>
</protein>
<dbReference type="Gene3D" id="2.60.120.330">
    <property type="entry name" value="B-lactam Antibiotic, Isopenicillin N Synthase, Chain"/>
    <property type="match status" value="1"/>
</dbReference>
<sequence length="324" mass="37179">MHISSLPIVDISPFTGAKPVSHEAKLETARAIHAACRDFGFFYLKGHNIPQDVYETALRLGHEFFKLEETEKAKLGIANEDFARGYQRLGENVTRYQKDWHEALDFYKPIPRTHPLVINNQPLRGENQWPTCPAEFRPFFERYIEYMLDLGQKVMSAIAMGLGLEENFFVPFLDESFWVMRVIGYPPLQSSTGKDGIGVSCGEHTDYGCLTFLLQDNIKGSLQVQMKEGGWINADPIPGTYVVNIGDMLNIWTNNIYQSTMHRVVHKGDTYRVSCPFFYEPNFETLIEPLPQCLKLDPVKHHDPVVYGEHLLRKVMTNFEITEN</sequence>
<dbReference type="EMBL" id="CAJVPS010001381">
    <property type="protein sequence ID" value="CAG8535823.1"/>
    <property type="molecule type" value="Genomic_DNA"/>
</dbReference>
<dbReference type="InterPro" id="IPR050231">
    <property type="entry name" value="Iron_ascorbate_oxido_reductase"/>
</dbReference>
<accession>A0A9N9AP35</accession>
<dbReference type="Pfam" id="PF03171">
    <property type="entry name" value="2OG-FeII_Oxy"/>
    <property type="match status" value="1"/>
</dbReference>
<dbReference type="PRINTS" id="PR00682">
    <property type="entry name" value="IPNSYNTHASE"/>
</dbReference>
<dbReference type="InterPro" id="IPR026992">
    <property type="entry name" value="DIOX_N"/>
</dbReference>
<evidence type="ECO:0000313" key="3">
    <source>
        <dbReference type="EMBL" id="CAG8535823.1"/>
    </source>
</evidence>